<evidence type="ECO:0000259" key="7">
    <source>
        <dbReference type="Pfam" id="PF00361"/>
    </source>
</evidence>
<proteinExistence type="predicted"/>
<dbReference type="InterPro" id="IPR001750">
    <property type="entry name" value="ND/Mrp_TM"/>
</dbReference>
<feature type="transmembrane region" description="Helical" evidence="6">
    <location>
        <begin position="102"/>
        <end position="121"/>
    </location>
</feature>
<evidence type="ECO:0000256" key="1">
    <source>
        <dbReference type="ARBA" id="ARBA00004127"/>
    </source>
</evidence>
<dbReference type="EMBL" id="CP019454">
    <property type="protein sequence ID" value="AUW93132.1"/>
    <property type="molecule type" value="Genomic_DNA"/>
</dbReference>
<evidence type="ECO:0000256" key="5">
    <source>
        <dbReference type="RuleBase" id="RU000320"/>
    </source>
</evidence>
<evidence type="ECO:0000256" key="3">
    <source>
        <dbReference type="ARBA" id="ARBA00022989"/>
    </source>
</evidence>
<keyword evidence="9" id="KW-1185">Reference proteome</keyword>
<feature type="transmembrane region" description="Helical" evidence="6">
    <location>
        <begin position="226"/>
        <end position="244"/>
    </location>
</feature>
<evidence type="ECO:0000256" key="6">
    <source>
        <dbReference type="SAM" id="Phobius"/>
    </source>
</evidence>
<dbReference type="PANTHER" id="PTHR42829:SF1">
    <property type="entry name" value="INORGANIC CARBON TRANSPORTER SUBUNIT DABB-RELATED"/>
    <property type="match status" value="1"/>
</dbReference>
<feature type="transmembrane region" description="Helical" evidence="6">
    <location>
        <begin position="308"/>
        <end position="329"/>
    </location>
</feature>
<keyword evidence="4 6" id="KW-0472">Membrane</keyword>
<feature type="transmembrane region" description="Helical" evidence="6">
    <location>
        <begin position="460"/>
        <end position="486"/>
    </location>
</feature>
<accession>A0ABM6RP53</accession>
<feature type="transmembrane region" description="Helical" evidence="6">
    <location>
        <begin position="498"/>
        <end position="518"/>
    </location>
</feature>
<feature type="transmembrane region" description="Helical" evidence="6">
    <location>
        <begin position="530"/>
        <end position="549"/>
    </location>
</feature>
<organism evidence="8 9">
    <name type="scientific">Sulfobacillus thermotolerans</name>
    <dbReference type="NCBI Taxonomy" id="338644"/>
    <lineage>
        <taxon>Bacteria</taxon>
        <taxon>Bacillati</taxon>
        <taxon>Bacillota</taxon>
        <taxon>Clostridia</taxon>
        <taxon>Eubacteriales</taxon>
        <taxon>Clostridiales Family XVII. Incertae Sedis</taxon>
        <taxon>Sulfobacillus</taxon>
    </lineage>
</organism>
<name>A0ABM6RP53_9FIRM</name>
<comment type="subcellular location">
    <subcellularLocation>
        <location evidence="1">Endomembrane system</location>
        <topology evidence="1">Multi-pass membrane protein</topology>
    </subcellularLocation>
    <subcellularLocation>
        <location evidence="5">Membrane</location>
        <topology evidence="5">Multi-pass membrane protein</topology>
    </subcellularLocation>
</comment>
<keyword evidence="3 6" id="KW-1133">Transmembrane helix</keyword>
<evidence type="ECO:0000256" key="2">
    <source>
        <dbReference type="ARBA" id="ARBA00022692"/>
    </source>
</evidence>
<feature type="transmembrane region" description="Helical" evidence="6">
    <location>
        <begin position="284"/>
        <end position="302"/>
    </location>
</feature>
<protein>
    <recommendedName>
        <fullName evidence="7">NADH:quinone oxidoreductase/Mrp antiporter transmembrane domain-containing protein</fullName>
    </recommendedName>
</protein>
<dbReference type="PRINTS" id="PR01434">
    <property type="entry name" value="NADHDHGNASE5"/>
</dbReference>
<sequence>MLGFLILTPLIVGTLGIWVPFKKMSGVIFSISAALFAFCLQSVIYPSHQDSRWNFLTLGGYPISLHWQSVPIANWMACLTTLINLLAQVYSAGYFSHDARRGYFQSVLLAFTGAMLCTVFGDNLFTQFVGWELMGVGSYLLIGYFRGETSARYAASKAMLVTRIGDVCFLIAVALAVIHHDNTITAINLHGTAFIAWALIGAVAAKSAQGPYASWLVDAMAGPTPASALIHAATMVAAGPYLLIRYTLLLHHTPGGLVTLMILGGSTAVLAAMGAVGSQEIKKLLAFSTVSQLGMMILAIGMGSPRTAWNLLVAHAFYKALLFFVSGIASYRAQSGLLSRMAGSLHRFEFSALFMMGALGMSGLPPTGGFLAKEALYQTASHGLDTLMLDLLLSFLGGAYTAKLVKALIPVKAPPVHRTSYGMLIPSYIISGLVLINFFWHPWVSVRPIFIEQTWPSLLSIGLGATVGAFWTIPFPLLTGVLYPALWRRINQLAGWTVWVDHTLVQGTLTIVTVILWANRLVRWGGSGRAQRYALLSGIALLAIVIWNIHV</sequence>
<feature type="transmembrane region" description="Helical" evidence="6">
    <location>
        <begin position="421"/>
        <end position="440"/>
    </location>
</feature>
<gene>
    <name evidence="8" type="ORF">BXT84_03500</name>
</gene>
<feature type="transmembrane region" description="Helical" evidence="6">
    <location>
        <begin position="158"/>
        <end position="178"/>
    </location>
</feature>
<feature type="transmembrane region" description="Helical" evidence="6">
    <location>
        <begin position="391"/>
        <end position="409"/>
    </location>
</feature>
<feature type="transmembrane region" description="Helical" evidence="6">
    <location>
        <begin position="6"/>
        <end position="21"/>
    </location>
</feature>
<evidence type="ECO:0000313" key="9">
    <source>
        <dbReference type="Proteomes" id="UP000325292"/>
    </source>
</evidence>
<feature type="transmembrane region" description="Helical" evidence="6">
    <location>
        <begin position="350"/>
        <end position="371"/>
    </location>
</feature>
<feature type="transmembrane region" description="Helical" evidence="6">
    <location>
        <begin position="256"/>
        <end position="277"/>
    </location>
</feature>
<feature type="transmembrane region" description="Helical" evidence="6">
    <location>
        <begin position="28"/>
        <end position="45"/>
    </location>
</feature>
<dbReference type="InterPro" id="IPR003945">
    <property type="entry name" value="NU5C-like"/>
</dbReference>
<evidence type="ECO:0000256" key="4">
    <source>
        <dbReference type="ARBA" id="ARBA00023136"/>
    </source>
</evidence>
<keyword evidence="2 5" id="KW-0812">Transmembrane</keyword>
<feature type="transmembrane region" description="Helical" evidence="6">
    <location>
        <begin position="184"/>
        <end position="205"/>
    </location>
</feature>
<dbReference type="Proteomes" id="UP000325292">
    <property type="component" value="Chromosome"/>
</dbReference>
<evidence type="ECO:0000313" key="8">
    <source>
        <dbReference type="EMBL" id="AUW93132.1"/>
    </source>
</evidence>
<reference evidence="8 9" key="1">
    <citation type="journal article" date="2019" name="Sci. Rep.">
        <title>Sulfobacillus thermotolerans: new insights into resistance and metabolic capacities of acidophilic chemolithotrophs.</title>
        <authorList>
            <person name="Panyushkina A.E."/>
            <person name="Babenko V.V."/>
            <person name="Nikitina A.S."/>
            <person name="Selezneva O.V."/>
            <person name="Tsaplina I.A."/>
            <person name="Letarova M.A."/>
            <person name="Kostryukova E.S."/>
            <person name="Letarov A.V."/>
        </authorList>
    </citation>
    <scope>NUCLEOTIDE SEQUENCE [LARGE SCALE GENOMIC DNA]</scope>
    <source>
        <strain evidence="8 9">Kr1</strain>
    </source>
</reference>
<feature type="domain" description="NADH:quinone oxidoreductase/Mrp antiporter transmembrane" evidence="7">
    <location>
        <begin position="122"/>
        <end position="379"/>
    </location>
</feature>
<feature type="transmembrane region" description="Helical" evidence="6">
    <location>
        <begin position="127"/>
        <end position="146"/>
    </location>
</feature>
<feature type="transmembrane region" description="Helical" evidence="6">
    <location>
        <begin position="65"/>
        <end position="90"/>
    </location>
</feature>
<dbReference type="PANTHER" id="PTHR42829">
    <property type="entry name" value="NADH-UBIQUINONE OXIDOREDUCTASE CHAIN 5"/>
    <property type="match status" value="1"/>
</dbReference>
<dbReference type="Pfam" id="PF00361">
    <property type="entry name" value="Proton_antipo_M"/>
    <property type="match status" value="1"/>
</dbReference>